<accession>A0AAD6TLT0</accession>
<protein>
    <submittedName>
        <fullName evidence="1">Uncharacterized protein</fullName>
    </submittedName>
</protein>
<keyword evidence="2" id="KW-1185">Reference proteome</keyword>
<feature type="non-terminal residue" evidence="1">
    <location>
        <position position="412"/>
    </location>
</feature>
<dbReference type="EMBL" id="JARJCN010000141">
    <property type="protein sequence ID" value="KAJ7068982.1"/>
    <property type="molecule type" value="Genomic_DNA"/>
</dbReference>
<gene>
    <name evidence="1" type="ORF">B0H15DRAFT_751878</name>
</gene>
<dbReference type="Proteomes" id="UP001222325">
    <property type="component" value="Unassembled WGS sequence"/>
</dbReference>
<dbReference type="AlphaFoldDB" id="A0AAD6TLT0"/>
<dbReference type="CDD" id="cd11296">
    <property type="entry name" value="O-FucT_like"/>
    <property type="match status" value="1"/>
</dbReference>
<organism evidence="1 2">
    <name type="scientific">Mycena belliarum</name>
    <dbReference type="NCBI Taxonomy" id="1033014"/>
    <lineage>
        <taxon>Eukaryota</taxon>
        <taxon>Fungi</taxon>
        <taxon>Dikarya</taxon>
        <taxon>Basidiomycota</taxon>
        <taxon>Agaricomycotina</taxon>
        <taxon>Agaricomycetes</taxon>
        <taxon>Agaricomycetidae</taxon>
        <taxon>Agaricales</taxon>
        <taxon>Marasmiineae</taxon>
        <taxon>Mycenaceae</taxon>
        <taxon>Mycena</taxon>
    </lineage>
</organism>
<dbReference type="Gene3D" id="3.40.50.11350">
    <property type="match status" value="1"/>
</dbReference>
<evidence type="ECO:0000313" key="2">
    <source>
        <dbReference type="Proteomes" id="UP001222325"/>
    </source>
</evidence>
<reference evidence="1" key="1">
    <citation type="submission" date="2023-03" db="EMBL/GenBank/DDBJ databases">
        <title>Massive genome expansion in bonnet fungi (Mycena s.s.) driven by repeated elements and novel gene families across ecological guilds.</title>
        <authorList>
            <consortium name="Lawrence Berkeley National Laboratory"/>
            <person name="Harder C.B."/>
            <person name="Miyauchi S."/>
            <person name="Viragh M."/>
            <person name="Kuo A."/>
            <person name="Thoen E."/>
            <person name="Andreopoulos B."/>
            <person name="Lu D."/>
            <person name="Skrede I."/>
            <person name="Drula E."/>
            <person name="Henrissat B."/>
            <person name="Morin E."/>
            <person name="Kohler A."/>
            <person name="Barry K."/>
            <person name="LaButti K."/>
            <person name="Morin E."/>
            <person name="Salamov A."/>
            <person name="Lipzen A."/>
            <person name="Mereny Z."/>
            <person name="Hegedus B."/>
            <person name="Baldrian P."/>
            <person name="Stursova M."/>
            <person name="Weitz H."/>
            <person name="Taylor A."/>
            <person name="Grigoriev I.V."/>
            <person name="Nagy L.G."/>
            <person name="Martin F."/>
            <person name="Kauserud H."/>
        </authorList>
    </citation>
    <scope>NUCLEOTIDE SEQUENCE</scope>
    <source>
        <strain evidence="1">CBHHK173m</strain>
    </source>
</reference>
<evidence type="ECO:0000313" key="1">
    <source>
        <dbReference type="EMBL" id="KAJ7068982.1"/>
    </source>
</evidence>
<name>A0AAD6TLT0_9AGAR</name>
<sequence>PPTYEEQRKWEAELPQHNLELPFPEGRTGRYVKFSNQARFIGWNNCFNEELMNLHLAYMSGRAYVFSEYVWAPQHYQWPDQQPEGGARTPLSAIVSGPLAGGPWAAGDPAPRSVSEAWFDVVCPPQSRRLIRTPDVKSLIRDAPGDALFAHWQQLLLHAPEGCIEIVPPPYEEDSFPQTFDLSLWGSTRILALWDSFSTSPTSRLLGPSPIVLAALERNQKLFLPRGSRAPTGPGAHDPLARMLAVHIRRGDFLEHCRNLAGWGSSYYSWAQLAVLPDKFAPAPADDPRRVEKALAHCLPEMPALVQLLRDARADYVRNGTARALDVIYLLTNEAGEWLDGFKVALRQDGWTTIVASPDLRLDAQQTDVSMAIDMEIARRAAVFVGNGWSSFTSNIIHQRLVDGREPISIRL</sequence>
<comment type="caution">
    <text evidence="1">The sequence shown here is derived from an EMBL/GenBank/DDBJ whole genome shotgun (WGS) entry which is preliminary data.</text>
</comment>
<feature type="non-terminal residue" evidence="1">
    <location>
        <position position="1"/>
    </location>
</feature>
<proteinExistence type="predicted"/>